<dbReference type="EMBL" id="JAPEUX010000010">
    <property type="protein sequence ID" value="KAJ4344357.1"/>
    <property type="molecule type" value="Genomic_DNA"/>
</dbReference>
<evidence type="ECO:0000256" key="1">
    <source>
        <dbReference type="SAM" id="MobiDB-lite"/>
    </source>
</evidence>
<organism evidence="2 3">
    <name type="scientific">Didymosphaeria variabile</name>
    <dbReference type="NCBI Taxonomy" id="1932322"/>
    <lineage>
        <taxon>Eukaryota</taxon>
        <taxon>Fungi</taxon>
        <taxon>Dikarya</taxon>
        <taxon>Ascomycota</taxon>
        <taxon>Pezizomycotina</taxon>
        <taxon>Dothideomycetes</taxon>
        <taxon>Pleosporomycetidae</taxon>
        <taxon>Pleosporales</taxon>
        <taxon>Massarineae</taxon>
        <taxon>Didymosphaeriaceae</taxon>
        <taxon>Didymosphaeria</taxon>
    </lineage>
</organism>
<gene>
    <name evidence="2" type="ORF">N0V89_012097</name>
</gene>
<feature type="compositionally biased region" description="Polar residues" evidence="1">
    <location>
        <begin position="1"/>
        <end position="18"/>
    </location>
</feature>
<reference evidence="2" key="1">
    <citation type="submission" date="2022-10" db="EMBL/GenBank/DDBJ databases">
        <title>Tapping the CABI collections for fungal endophytes: first genome assemblies for Collariella, Neodidymelliopsis, Ascochyta clinopodiicola, Didymella pomorum, Didymosphaeria variabile, Neocosmospora piperis and Neocucurbitaria cava.</title>
        <authorList>
            <person name="Hill R."/>
        </authorList>
    </citation>
    <scope>NUCLEOTIDE SEQUENCE</scope>
    <source>
        <strain evidence="2">IMI 356815</strain>
    </source>
</reference>
<accession>A0A9W8X8I5</accession>
<feature type="compositionally biased region" description="Basic and acidic residues" evidence="1">
    <location>
        <begin position="89"/>
        <end position="103"/>
    </location>
</feature>
<proteinExistence type="predicted"/>
<comment type="caution">
    <text evidence="2">The sequence shown here is derived from an EMBL/GenBank/DDBJ whole genome shotgun (WGS) entry which is preliminary data.</text>
</comment>
<feature type="region of interest" description="Disordered" evidence="1">
    <location>
        <begin position="1"/>
        <end position="103"/>
    </location>
</feature>
<name>A0A9W8X8I5_9PLEO</name>
<dbReference type="Proteomes" id="UP001140513">
    <property type="component" value="Unassembled WGS sequence"/>
</dbReference>
<evidence type="ECO:0000313" key="3">
    <source>
        <dbReference type="Proteomes" id="UP001140513"/>
    </source>
</evidence>
<feature type="compositionally biased region" description="Basic and acidic residues" evidence="1">
    <location>
        <begin position="34"/>
        <end position="64"/>
    </location>
</feature>
<protein>
    <submittedName>
        <fullName evidence="2">Uncharacterized protein</fullName>
    </submittedName>
</protein>
<sequence>MPDQTINMTDDAQVSADLNPSHPDAPLAGNSDQAAHEQDGGDKHGGYKDGGDKEDVKETGDPGAKHTPYNQPRWEPKKRYSPEYISRAEWAKMDAAKEKAKRK</sequence>
<dbReference type="RefSeq" id="XP_056064809.1">
    <property type="nucleotide sequence ID" value="XM_056220822.1"/>
</dbReference>
<keyword evidence="3" id="KW-1185">Reference proteome</keyword>
<evidence type="ECO:0000313" key="2">
    <source>
        <dbReference type="EMBL" id="KAJ4344357.1"/>
    </source>
</evidence>
<dbReference type="GeneID" id="80915627"/>
<dbReference type="AlphaFoldDB" id="A0A9W8X8I5"/>